<comment type="similarity">
    <text evidence="1">Belongs to the ADP-ribosylglycohydrolase family.</text>
</comment>
<evidence type="ECO:0000256" key="2">
    <source>
        <dbReference type="ARBA" id="ARBA00022801"/>
    </source>
</evidence>
<comment type="caution">
    <text evidence="4">The sequence shown here is derived from an EMBL/GenBank/DDBJ whole genome shotgun (WGS) entry which is preliminary data.</text>
</comment>
<dbReference type="RefSeq" id="WP_353567730.1">
    <property type="nucleotide sequence ID" value="NZ_BAABRI010000016.1"/>
</dbReference>
<feature type="region of interest" description="Disordered" evidence="3">
    <location>
        <begin position="340"/>
        <end position="359"/>
    </location>
</feature>
<dbReference type="SUPFAM" id="SSF101478">
    <property type="entry name" value="ADP-ribosylglycohydrolase"/>
    <property type="match status" value="1"/>
</dbReference>
<evidence type="ECO:0000256" key="3">
    <source>
        <dbReference type="SAM" id="MobiDB-lite"/>
    </source>
</evidence>
<protein>
    <recommendedName>
        <fullName evidence="6">ADP-ribosylglycohydrolase</fullName>
    </recommendedName>
</protein>
<evidence type="ECO:0000313" key="5">
    <source>
        <dbReference type="Proteomes" id="UP001476282"/>
    </source>
</evidence>
<keyword evidence="5" id="KW-1185">Reference proteome</keyword>
<accession>A0ABP9UWB1</accession>
<dbReference type="Proteomes" id="UP001476282">
    <property type="component" value="Unassembled WGS sequence"/>
</dbReference>
<gene>
    <name evidence="4" type="ORF">Hsar01_02853</name>
</gene>
<evidence type="ECO:0000256" key="1">
    <source>
        <dbReference type="ARBA" id="ARBA00010702"/>
    </source>
</evidence>
<keyword evidence="2" id="KW-0378">Hydrolase</keyword>
<organism evidence="4 5">
    <name type="scientific">Haloferula sargassicola</name>
    <dbReference type="NCBI Taxonomy" id="490096"/>
    <lineage>
        <taxon>Bacteria</taxon>
        <taxon>Pseudomonadati</taxon>
        <taxon>Verrucomicrobiota</taxon>
        <taxon>Verrucomicrobiia</taxon>
        <taxon>Verrucomicrobiales</taxon>
        <taxon>Verrucomicrobiaceae</taxon>
        <taxon>Haloferula</taxon>
    </lineage>
</organism>
<dbReference type="PANTHER" id="PTHR16222">
    <property type="entry name" value="ADP-RIBOSYLGLYCOHYDROLASE"/>
    <property type="match status" value="1"/>
</dbReference>
<dbReference type="Pfam" id="PF03747">
    <property type="entry name" value="ADP_ribosyl_GH"/>
    <property type="match status" value="1"/>
</dbReference>
<dbReference type="InterPro" id="IPR050792">
    <property type="entry name" value="ADP-ribosylglycohydrolase"/>
</dbReference>
<dbReference type="EMBL" id="BAABRI010000016">
    <property type="protein sequence ID" value="GAA5483619.1"/>
    <property type="molecule type" value="Genomic_DNA"/>
</dbReference>
<name>A0ABP9UWB1_9BACT</name>
<reference evidence="4 5" key="1">
    <citation type="submission" date="2024-02" db="EMBL/GenBank/DDBJ databases">
        <title>Haloferula sargassicola NBRC 104335.</title>
        <authorList>
            <person name="Ichikawa N."/>
            <person name="Katano-Makiyama Y."/>
            <person name="Hidaka K."/>
        </authorList>
    </citation>
    <scope>NUCLEOTIDE SEQUENCE [LARGE SCALE GENOMIC DNA]</scope>
    <source>
        <strain evidence="4 5">NBRC 104335</strain>
    </source>
</reference>
<sequence length="359" mass="38675">MGALVGDALGLGPHWYYDLEEMRRDFGPWIDGYTTPKEGRYHSGMSAGDLSQTGLIIRMLLESTVTCDGYDGLDFRERLDRELLPKLDGQAESGPGGFTNHSFRQLWQARVHEGRPWDEVGGNADTSEAAERCCVIAARHAVDPAAVAWHSFDCTRLAQTDSLIVQQSVGFSLVLAALVRGEPFDEELSGKLMDQVGDGTVRFTAESSVMEDEGAGPSLGFASPDALLLPSWMARTAHDPDLLIEPAWKISIVHGMSCALPYVLPAAYYLAARFPDDFENAVLHAINGGGQNMSRACLTGALVGAQTGLSGIPRRFIDGLKDGASLEQGCLRLADLAVADPRPPRQGPDRWPAAVGPLP</sequence>
<dbReference type="Gene3D" id="1.10.4080.10">
    <property type="entry name" value="ADP-ribosylation/Crystallin J1"/>
    <property type="match status" value="1"/>
</dbReference>
<dbReference type="PANTHER" id="PTHR16222:SF24">
    <property type="entry name" value="ADP-RIBOSYLHYDROLASE ARH3"/>
    <property type="match status" value="1"/>
</dbReference>
<proteinExistence type="inferred from homology"/>
<evidence type="ECO:0008006" key="6">
    <source>
        <dbReference type="Google" id="ProtNLM"/>
    </source>
</evidence>
<dbReference type="InterPro" id="IPR005502">
    <property type="entry name" value="Ribosyl_crysJ1"/>
</dbReference>
<evidence type="ECO:0000313" key="4">
    <source>
        <dbReference type="EMBL" id="GAA5483619.1"/>
    </source>
</evidence>
<dbReference type="InterPro" id="IPR036705">
    <property type="entry name" value="Ribosyl_crysJ1_sf"/>
</dbReference>